<feature type="compositionally biased region" description="Acidic residues" evidence="5">
    <location>
        <begin position="239"/>
        <end position="252"/>
    </location>
</feature>
<accession>A0A8K0NQE0</accession>
<evidence type="ECO:0000256" key="5">
    <source>
        <dbReference type="SAM" id="MobiDB-lite"/>
    </source>
</evidence>
<dbReference type="InterPro" id="IPR003958">
    <property type="entry name" value="CBFA_NFYB_domain"/>
</dbReference>
<keyword evidence="8" id="KW-1185">Reference proteome</keyword>
<dbReference type="EMBL" id="JABELV010000012">
    <property type="protein sequence ID" value="KAG7571015.1"/>
    <property type="molecule type" value="Genomic_DNA"/>
</dbReference>
<protein>
    <recommendedName>
        <fullName evidence="3">DNA polymerase epsilon subunit D</fullName>
    </recommendedName>
    <alternativeName>
        <fullName evidence="4">DNA polymerase II subunit D</fullName>
    </alternativeName>
</protein>
<dbReference type="SUPFAM" id="SSF47113">
    <property type="entry name" value="Histone-fold"/>
    <property type="match status" value="1"/>
</dbReference>
<feature type="domain" description="Transcription factor CBF/NF-Y/archaeal histone" evidence="6">
    <location>
        <begin position="33"/>
        <end position="96"/>
    </location>
</feature>
<name>A0A8K0NQE0_9TREE</name>
<dbReference type="InterPro" id="IPR009072">
    <property type="entry name" value="Histone-fold"/>
</dbReference>
<dbReference type="GO" id="GO:0031507">
    <property type="term" value="P:heterochromatin formation"/>
    <property type="evidence" value="ECO:0007669"/>
    <property type="project" value="TreeGrafter"/>
</dbReference>
<comment type="subcellular location">
    <subcellularLocation>
        <location evidence="1">Nucleus</location>
    </subcellularLocation>
</comment>
<dbReference type="PANTHER" id="PTHR46172:SF1">
    <property type="entry name" value="DNA POLYMERASE EPSILON SUBUNIT 3"/>
    <property type="match status" value="1"/>
</dbReference>
<feature type="compositionally biased region" description="Low complexity" evidence="5">
    <location>
        <begin position="214"/>
        <end position="223"/>
    </location>
</feature>
<organism evidence="7 8">
    <name type="scientific">Filobasidium floriforme</name>
    <dbReference type="NCBI Taxonomy" id="5210"/>
    <lineage>
        <taxon>Eukaryota</taxon>
        <taxon>Fungi</taxon>
        <taxon>Dikarya</taxon>
        <taxon>Basidiomycota</taxon>
        <taxon>Agaricomycotina</taxon>
        <taxon>Tremellomycetes</taxon>
        <taxon>Filobasidiales</taxon>
        <taxon>Filobasidiaceae</taxon>
        <taxon>Filobasidium</taxon>
    </lineage>
</organism>
<comment type="caution">
    <text evidence="7">The sequence shown here is derived from an EMBL/GenBank/DDBJ whole genome shotgun (WGS) entry which is preliminary data.</text>
</comment>
<feature type="compositionally biased region" description="Basic and acidic residues" evidence="5">
    <location>
        <begin position="195"/>
        <end position="210"/>
    </location>
</feature>
<dbReference type="GO" id="GO:0008623">
    <property type="term" value="C:CHRAC"/>
    <property type="evidence" value="ECO:0007669"/>
    <property type="project" value="TreeGrafter"/>
</dbReference>
<dbReference type="GO" id="GO:0008622">
    <property type="term" value="C:epsilon DNA polymerase complex"/>
    <property type="evidence" value="ECO:0007669"/>
    <property type="project" value="TreeGrafter"/>
</dbReference>
<dbReference type="GO" id="GO:0031490">
    <property type="term" value="F:chromatin DNA binding"/>
    <property type="evidence" value="ECO:0007669"/>
    <property type="project" value="TreeGrafter"/>
</dbReference>
<evidence type="ECO:0000259" key="6">
    <source>
        <dbReference type="Pfam" id="PF00808"/>
    </source>
</evidence>
<evidence type="ECO:0000256" key="3">
    <source>
        <dbReference type="ARBA" id="ARBA00039775"/>
    </source>
</evidence>
<dbReference type="GO" id="GO:0006974">
    <property type="term" value="P:DNA damage response"/>
    <property type="evidence" value="ECO:0007669"/>
    <property type="project" value="TreeGrafter"/>
</dbReference>
<feature type="region of interest" description="Disordered" evidence="5">
    <location>
        <begin position="128"/>
        <end position="252"/>
    </location>
</feature>
<reference evidence="7" key="1">
    <citation type="submission" date="2020-04" db="EMBL/GenBank/DDBJ databases">
        <title>Analysis of mating type loci in Filobasidium floriforme.</title>
        <authorList>
            <person name="Nowrousian M."/>
        </authorList>
    </citation>
    <scope>NUCLEOTIDE SEQUENCE</scope>
    <source>
        <strain evidence="7">CBS 6242</strain>
    </source>
</reference>
<keyword evidence="2" id="KW-0539">Nucleus</keyword>
<evidence type="ECO:0000256" key="4">
    <source>
        <dbReference type="ARBA" id="ARBA00042096"/>
    </source>
</evidence>
<feature type="compositionally biased region" description="Polar residues" evidence="5">
    <location>
        <begin position="140"/>
        <end position="151"/>
    </location>
</feature>
<dbReference type="Proteomes" id="UP000812966">
    <property type="component" value="Unassembled WGS sequence"/>
</dbReference>
<evidence type="ECO:0000256" key="2">
    <source>
        <dbReference type="ARBA" id="ARBA00023242"/>
    </source>
</evidence>
<dbReference type="GO" id="GO:0046982">
    <property type="term" value="F:protein heterodimerization activity"/>
    <property type="evidence" value="ECO:0007669"/>
    <property type="project" value="InterPro"/>
</dbReference>
<proteinExistence type="predicted"/>
<evidence type="ECO:0000313" key="7">
    <source>
        <dbReference type="EMBL" id="KAG7571015.1"/>
    </source>
</evidence>
<dbReference type="Gene3D" id="1.10.20.10">
    <property type="entry name" value="Histone, subunit A"/>
    <property type="match status" value="1"/>
</dbReference>
<evidence type="ECO:0000256" key="1">
    <source>
        <dbReference type="ARBA" id="ARBA00004123"/>
    </source>
</evidence>
<dbReference type="Pfam" id="PF00808">
    <property type="entry name" value="CBFD_NFYB_HMF"/>
    <property type="match status" value="1"/>
</dbReference>
<dbReference type="CDD" id="cd22928">
    <property type="entry name" value="HFD_POLE3_DPB4"/>
    <property type="match status" value="1"/>
</dbReference>
<sequence>MPRPAAPPAAVDPRKAAQAQQDLAMAGLGDFDLPRTTVTRLARSQVGDSAKLSQDVISALIKSSTVFINYLGRSAHDHADSSGRKTVAYQDVFQALSMIQYGGSDEGVALMEEVLTDEINAWDAIQKQAKNKPPGESSRGRNNFKSKSASGSGLGDASNGNGNGDGDENGDGDQDEEEEEEEEQQEEQEEEEGMDLDKERDGAVRSRPVEADQGDAAAGIDQAEAAEKGNVAPSRGATEDGDDVTMASEPED</sequence>
<dbReference type="AlphaFoldDB" id="A0A8K0NQE0"/>
<evidence type="ECO:0000313" key="8">
    <source>
        <dbReference type="Proteomes" id="UP000812966"/>
    </source>
</evidence>
<feature type="compositionally biased region" description="Acidic residues" evidence="5">
    <location>
        <begin position="165"/>
        <end position="194"/>
    </location>
</feature>
<dbReference type="InterPro" id="IPR051377">
    <property type="entry name" value="DNA_Pol-Epsilon_Subunit"/>
</dbReference>
<dbReference type="GO" id="GO:0006272">
    <property type="term" value="P:leading strand elongation"/>
    <property type="evidence" value="ECO:0007669"/>
    <property type="project" value="TreeGrafter"/>
</dbReference>
<gene>
    <name evidence="7" type="ORF">FFLO_00979</name>
</gene>
<dbReference type="PANTHER" id="PTHR46172">
    <property type="entry name" value="DNA POLYMERASE EPSILON SUBUNIT 3"/>
    <property type="match status" value="1"/>
</dbReference>